<feature type="transmembrane region" description="Helical" evidence="7">
    <location>
        <begin position="6"/>
        <end position="27"/>
    </location>
</feature>
<dbReference type="Pfam" id="PF02683">
    <property type="entry name" value="DsbD_TM"/>
    <property type="match status" value="1"/>
</dbReference>
<evidence type="ECO:0000256" key="4">
    <source>
        <dbReference type="ARBA" id="ARBA00022748"/>
    </source>
</evidence>
<evidence type="ECO:0000313" key="10">
    <source>
        <dbReference type="Proteomes" id="UP001440612"/>
    </source>
</evidence>
<feature type="transmembrane region" description="Helical" evidence="7">
    <location>
        <begin position="198"/>
        <end position="218"/>
    </location>
</feature>
<comment type="similarity">
    <text evidence="2">Belongs to the DsbD family.</text>
</comment>
<evidence type="ECO:0000256" key="2">
    <source>
        <dbReference type="ARBA" id="ARBA00006143"/>
    </source>
</evidence>
<feature type="transmembrane region" description="Helical" evidence="7">
    <location>
        <begin position="39"/>
        <end position="63"/>
    </location>
</feature>
<evidence type="ECO:0000256" key="5">
    <source>
        <dbReference type="ARBA" id="ARBA00022989"/>
    </source>
</evidence>
<reference evidence="10" key="1">
    <citation type="submission" date="2024-04" db="EMBL/GenBank/DDBJ databases">
        <title>Phylogenomic analyses of a clade within the roseobacter group suggest taxonomic reassignments of species of the genera Aestuariivita, Citreicella, Loktanella, Nautella, Pelagibaca, Ruegeria, Thalassobius, Thiobacimonas and Tropicibacter, and the proposal o.</title>
        <authorList>
            <person name="Jeon C.O."/>
        </authorList>
    </citation>
    <scope>NUCLEOTIDE SEQUENCE [LARGE SCALE GENOMIC DNA]</scope>
    <source>
        <strain evidence="10">BS5-3</strain>
    </source>
</reference>
<proteinExistence type="inferred from homology"/>
<protein>
    <submittedName>
        <fullName evidence="9">Cytochrome c biogenesis CcdA family protein</fullName>
    </submittedName>
</protein>
<evidence type="ECO:0000256" key="3">
    <source>
        <dbReference type="ARBA" id="ARBA00022692"/>
    </source>
</evidence>
<dbReference type="InterPro" id="IPR003834">
    <property type="entry name" value="Cyt_c_assmbl_TM_dom"/>
</dbReference>
<keyword evidence="3 7" id="KW-0812">Transmembrane</keyword>
<sequence length="237" mass="25071">MDFFFGYLAGLLTLINPCVLPVLPIVLATALQAGRAGPLILAAGMSLSFVIVGMTVAVFGRSLGVDDVMIARAGAAIMVLFGLVLLIPQFSTRFTAVTAGMSARADARMDDVNRDGLSGQFVGGALLGAVWVPCVGPTLGGAIALASSGESLWLAAGTMLSFALGISTIIIVLAYGAQNAIRRRRDWLRAISGRVRTITGVIFIGLGIALLLNLHRYAEIWLLDHLPFWLQDLSVRF</sequence>
<keyword evidence="10" id="KW-1185">Reference proteome</keyword>
<dbReference type="PANTHER" id="PTHR31272">
    <property type="entry name" value="CYTOCHROME C-TYPE BIOGENESIS PROTEIN HI_1454-RELATED"/>
    <property type="match status" value="1"/>
</dbReference>
<evidence type="ECO:0000313" key="9">
    <source>
        <dbReference type="EMBL" id="WZC49040.1"/>
    </source>
</evidence>
<feature type="domain" description="Cytochrome C biogenesis protein transmembrane" evidence="8">
    <location>
        <begin position="7"/>
        <end position="211"/>
    </location>
</feature>
<organism evidence="9 10">
    <name type="scientific">Yoonia phaeophyticola</name>
    <dbReference type="NCBI Taxonomy" id="3137369"/>
    <lineage>
        <taxon>Bacteria</taxon>
        <taxon>Pseudomonadati</taxon>
        <taxon>Pseudomonadota</taxon>
        <taxon>Alphaproteobacteria</taxon>
        <taxon>Rhodobacterales</taxon>
        <taxon>Paracoccaceae</taxon>
        <taxon>Yoonia</taxon>
    </lineage>
</organism>
<accession>A0ABZ2V3F7</accession>
<feature type="transmembrane region" description="Helical" evidence="7">
    <location>
        <begin position="69"/>
        <end position="87"/>
    </location>
</feature>
<dbReference type="PANTHER" id="PTHR31272:SF9">
    <property type="entry name" value="BLL1027 PROTEIN"/>
    <property type="match status" value="1"/>
</dbReference>
<feature type="transmembrane region" description="Helical" evidence="7">
    <location>
        <begin position="121"/>
        <end position="146"/>
    </location>
</feature>
<dbReference type="InterPro" id="IPR051790">
    <property type="entry name" value="Cytochrome_c-biogenesis_DsbD"/>
</dbReference>
<keyword evidence="5 7" id="KW-1133">Transmembrane helix</keyword>
<evidence type="ECO:0000259" key="8">
    <source>
        <dbReference type="Pfam" id="PF02683"/>
    </source>
</evidence>
<name>A0ABZ2V3F7_9RHOB</name>
<gene>
    <name evidence="9" type="ORF">AABB29_19780</name>
</gene>
<dbReference type="Proteomes" id="UP001440612">
    <property type="component" value="Chromosome"/>
</dbReference>
<keyword evidence="6 7" id="KW-0472">Membrane</keyword>
<comment type="subcellular location">
    <subcellularLocation>
        <location evidence="1">Membrane</location>
        <topology evidence="1">Multi-pass membrane protein</topology>
    </subcellularLocation>
</comment>
<evidence type="ECO:0000256" key="6">
    <source>
        <dbReference type="ARBA" id="ARBA00023136"/>
    </source>
</evidence>
<keyword evidence="4" id="KW-0201">Cytochrome c-type biogenesis</keyword>
<feature type="transmembrane region" description="Helical" evidence="7">
    <location>
        <begin position="152"/>
        <end position="177"/>
    </location>
</feature>
<evidence type="ECO:0000256" key="7">
    <source>
        <dbReference type="SAM" id="Phobius"/>
    </source>
</evidence>
<dbReference type="RefSeq" id="WP_341367152.1">
    <property type="nucleotide sequence ID" value="NZ_CP150951.2"/>
</dbReference>
<dbReference type="EMBL" id="CP150951">
    <property type="protein sequence ID" value="WZC49040.1"/>
    <property type="molecule type" value="Genomic_DNA"/>
</dbReference>
<evidence type="ECO:0000256" key="1">
    <source>
        <dbReference type="ARBA" id="ARBA00004141"/>
    </source>
</evidence>